<evidence type="ECO:0000256" key="3">
    <source>
        <dbReference type="ARBA" id="ARBA00023163"/>
    </source>
</evidence>
<dbReference type="AlphaFoldDB" id="A0A1A7NTL2"/>
<evidence type="ECO:0000256" key="2">
    <source>
        <dbReference type="ARBA" id="ARBA00023125"/>
    </source>
</evidence>
<dbReference type="Gene3D" id="2.10.109.10">
    <property type="entry name" value="Umud Fragment, subunit A"/>
    <property type="match status" value="1"/>
</dbReference>
<dbReference type="Pfam" id="PF00717">
    <property type="entry name" value="Peptidase_S24"/>
    <property type="match status" value="1"/>
</dbReference>
<dbReference type="SUPFAM" id="SSF47413">
    <property type="entry name" value="lambda repressor-like DNA-binding domains"/>
    <property type="match status" value="1"/>
</dbReference>
<dbReference type="InterPro" id="IPR015927">
    <property type="entry name" value="Peptidase_S24_S26A/B/C"/>
</dbReference>
<dbReference type="SUPFAM" id="SSF51306">
    <property type="entry name" value="LexA/Signal peptidase"/>
    <property type="match status" value="1"/>
</dbReference>
<organism evidence="5 6">
    <name type="scientific">Gallibacterium salpingitidis</name>
    <dbReference type="NCBI Taxonomy" id="505341"/>
    <lineage>
        <taxon>Bacteria</taxon>
        <taxon>Pseudomonadati</taxon>
        <taxon>Pseudomonadota</taxon>
        <taxon>Gammaproteobacteria</taxon>
        <taxon>Pasteurellales</taxon>
        <taxon>Pasteurellaceae</taxon>
        <taxon>Gallibacterium</taxon>
    </lineage>
</organism>
<evidence type="ECO:0000256" key="1">
    <source>
        <dbReference type="ARBA" id="ARBA00023015"/>
    </source>
</evidence>
<dbReference type="PANTHER" id="PTHR40661">
    <property type="match status" value="1"/>
</dbReference>
<dbReference type="CDD" id="cd06529">
    <property type="entry name" value="S24_LexA-like"/>
    <property type="match status" value="1"/>
</dbReference>
<feature type="domain" description="HTH cro/C1-type" evidence="4">
    <location>
        <begin position="11"/>
        <end position="65"/>
    </location>
</feature>
<comment type="caution">
    <text evidence="5">The sequence shown here is derived from an EMBL/GenBank/DDBJ whole genome shotgun (WGS) entry which is preliminary data.</text>
</comment>
<dbReference type="PANTHER" id="PTHR40661:SF3">
    <property type="entry name" value="FELS-1 PROPHAGE TRANSCRIPTIONAL REGULATOR"/>
    <property type="match status" value="1"/>
</dbReference>
<dbReference type="SMART" id="SM00530">
    <property type="entry name" value="HTH_XRE"/>
    <property type="match status" value="1"/>
</dbReference>
<dbReference type="PROSITE" id="PS50943">
    <property type="entry name" value="HTH_CROC1"/>
    <property type="match status" value="1"/>
</dbReference>
<dbReference type="Gene3D" id="1.10.260.40">
    <property type="entry name" value="lambda repressor-like DNA-binding domains"/>
    <property type="match status" value="1"/>
</dbReference>
<evidence type="ECO:0000313" key="5">
    <source>
        <dbReference type="EMBL" id="OBW93003.1"/>
    </source>
</evidence>
<protein>
    <submittedName>
        <fullName evidence="5">Transcriptional regulator</fullName>
    </submittedName>
</protein>
<keyword evidence="2" id="KW-0238">DNA-binding</keyword>
<keyword evidence="1" id="KW-0805">Transcription regulation</keyword>
<keyword evidence="3" id="KW-0804">Transcription</keyword>
<dbReference type="InterPro" id="IPR039418">
    <property type="entry name" value="LexA-like"/>
</dbReference>
<keyword evidence="6" id="KW-1185">Reference proteome</keyword>
<dbReference type="Pfam" id="PF01381">
    <property type="entry name" value="HTH_3"/>
    <property type="match status" value="1"/>
</dbReference>
<dbReference type="GO" id="GO:0003677">
    <property type="term" value="F:DNA binding"/>
    <property type="evidence" value="ECO:0007669"/>
    <property type="project" value="UniProtKB-KW"/>
</dbReference>
<dbReference type="PATRIC" id="fig|505341.3.peg.1615"/>
<evidence type="ECO:0000313" key="6">
    <source>
        <dbReference type="Proteomes" id="UP000092649"/>
    </source>
</evidence>
<dbReference type="CDD" id="cd00093">
    <property type="entry name" value="HTH_XRE"/>
    <property type="match status" value="1"/>
</dbReference>
<dbReference type="Proteomes" id="UP000092649">
    <property type="component" value="Unassembled WGS sequence"/>
</dbReference>
<proteinExistence type="predicted"/>
<sequence>MEDKMSLSTRLSNLMKEKDVSIGKLKDVAGVSYEMARRYVLGTAEPRTDKLIKIAEYLDTTPSFLQYGTEDVNELLKNTHDVDVIEDKDYGDTHIEIELYDIKLSAGTGKGCTVEWVPRKSDEPLLFRQAWFRQKNITPASCKAMYVRGQSMYPVLKDWDTVIVNIHDTEIIDGEIYALIYKGSFYIKQVVRKGDAIELISFNPDPQYSPIVIDETQLPELKIIGRQIWRGG</sequence>
<dbReference type="EMBL" id="JTJL01000042">
    <property type="protein sequence ID" value="OBW93003.1"/>
    <property type="molecule type" value="Genomic_DNA"/>
</dbReference>
<evidence type="ECO:0000259" key="4">
    <source>
        <dbReference type="PROSITE" id="PS50943"/>
    </source>
</evidence>
<dbReference type="InterPro" id="IPR010982">
    <property type="entry name" value="Lambda_DNA-bd_dom_sf"/>
</dbReference>
<gene>
    <name evidence="5" type="ORF">QS62_08045</name>
</gene>
<dbReference type="InterPro" id="IPR036286">
    <property type="entry name" value="LexA/Signal_pep-like_sf"/>
</dbReference>
<accession>A0A1A7NTL2</accession>
<name>A0A1A7NTL2_9PAST</name>
<reference evidence="5 6" key="1">
    <citation type="submission" date="2014-11" db="EMBL/GenBank/DDBJ databases">
        <title>Pan-genome of Gallibacterium spp.</title>
        <authorList>
            <person name="Kudirkiene E."/>
            <person name="Bojesen A.M."/>
        </authorList>
    </citation>
    <scope>NUCLEOTIDE SEQUENCE [LARGE SCALE GENOMIC DNA]</scope>
    <source>
        <strain evidence="5 6">F150</strain>
    </source>
</reference>
<dbReference type="InterPro" id="IPR001387">
    <property type="entry name" value="Cro/C1-type_HTH"/>
</dbReference>